<comment type="caution">
    <text evidence="1">The sequence shown here is derived from an EMBL/GenBank/DDBJ whole genome shotgun (WGS) entry which is preliminary data.</text>
</comment>
<dbReference type="Proteomes" id="UP000037510">
    <property type="component" value="Unassembled WGS sequence"/>
</dbReference>
<evidence type="ECO:0000313" key="1">
    <source>
        <dbReference type="EMBL" id="KOB52218.1"/>
    </source>
</evidence>
<accession>A0A0L7K3I8</accession>
<protein>
    <submittedName>
        <fullName evidence="1">Organic cation transporter</fullName>
    </submittedName>
</protein>
<dbReference type="AlphaFoldDB" id="A0A0L7K3I8"/>
<feature type="non-terminal residue" evidence="1">
    <location>
        <position position="70"/>
    </location>
</feature>
<proteinExistence type="predicted"/>
<gene>
    <name evidence="1" type="ORF">OBRU01_26301</name>
</gene>
<sequence length="70" mass="7606">MHRCVVPECEGSSPPFSDQAAQALLPAGSCERYAPLHNASLGACDRDNFLNSTIACNQFVYETHDTTFAE</sequence>
<reference evidence="1 2" key="1">
    <citation type="journal article" date="2015" name="Genome Biol. Evol.">
        <title>The genome of winter moth (Operophtera brumata) provides a genomic perspective on sexual dimorphism and phenology.</title>
        <authorList>
            <person name="Derks M.F."/>
            <person name="Smit S."/>
            <person name="Salis L."/>
            <person name="Schijlen E."/>
            <person name="Bossers A."/>
            <person name="Mateman C."/>
            <person name="Pijl A.S."/>
            <person name="de Ridder D."/>
            <person name="Groenen M.A."/>
            <person name="Visser M.E."/>
            <person name="Megens H.J."/>
        </authorList>
    </citation>
    <scope>NUCLEOTIDE SEQUENCE [LARGE SCALE GENOMIC DNA]</scope>
    <source>
        <strain evidence="1">WM2013NL</strain>
        <tissue evidence="1">Head and thorax</tissue>
    </source>
</reference>
<dbReference type="EMBL" id="JTDY01012907">
    <property type="protein sequence ID" value="KOB52218.1"/>
    <property type="molecule type" value="Genomic_DNA"/>
</dbReference>
<keyword evidence="2" id="KW-1185">Reference proteome</keyword>
<evidence type="ECO:0000313" key="2">
    <source>
        <dbReference type="Proteomes" id="UP000037510"/>
    </source>
</evidence>
<name>A0A0L7K3I8_OPEBR</name>
<organism evidence="1 2">
    <name type="scientific">Operophtera brumata</name>
    <name type="common">Winter moth</name>
    <name type="synonym">Phalaena brumata</name>
    <dbReference type="NCBI Taxonomy" id="104452"/>
    <lineage>
        <taxon>Eukaryota</taxon>
        <taxon>Metazoa</taxon>
        <taxon>Ecdysozoa</taxon>
        <taxon>Arthropoda</taxon>
        <taxon>Hexapoda</taxon>
        <taxon>Insecta</taxon>
        <taxon>Pterygota</taxon>
        <taxon>Neoptera</taxon>
        <taxon>Endopterygota</taxon>
        <taxon>Lepidoptera</taxon>
        <taxon>Glossata</taxon>
        <taxon>Ditrysia</taxon>
        <taxon>Geometroidea</taxon>
        <taxon>Geometridae</taxon>
        <taxon>Larentiinae</taxon>
        <taxon>Operophtera</taxon>
    </lineage>
</organism>